<accession>A0A2N5C3Y2</accession>
<dbReference type="AlphaFoldDB" id="A0A2N5C3Y2"/>
<proteinExistence type="predicted"/>
<protein>
    <recommendedName>
        <fullName evidence="3">DUF3509 domain-containing protein</fullName>
    </recommendedName>
</protein>
<reference evidence="1 2" key="1">
    <citation type="submission" date="2017-12" db="EMBL/GenBank/DDBJ databases">
        <title>Genome sequence of the active heterotrophic nitrifier-denitrifier, Cupriavidus pauculus UM1.</title>
        <authorList>
            <person name="Putonti C."/>
            <person name="Castignetti D."/>
        </authorList>
    </citation>
    <scope>NUCLEOTIDE SEQUENCE [LARGE SCALE GENOMIC DNA]</scope>
    <source>
        <strain evidence="1 2">UM1</strain>
    </source>
</reference>
<name>A0A2N5C3Y2_9BURK</name>
<comment type="caution">
    <text evidence="1">The sequence shown here is derived from an EMBL/GenBank/DDBJ whole genome shotgun (WGS) entry which is preliminary data.</text>
</comment>
<dbReference type="EMBL" id="PJRP01000021">
    <property type="protein sequence ID" value="PLP96918.1"/>
    <property type="molecule type" value="Genomic_DNA"/>
</dbReference>
<evidence type="ECO:0000313" key="2">
    <source>
        <dbReference type="Proteomes" id="UP000234341"/>
    </source>
</evidence>
<sequence length="109" mass="11930">MAMLSDWAKPVIDEVTNQDVELVLTGADGNVLQCSWRAPVEGRPNRRATPIAIQVTRDVVGAVQAAEGAELSRLRNGLRRLLNARLVDYSPDSGPEPFLVIADDHVLDR</sequence>
<dbReference type="OrthoDB" id="8926364at2"/>
<evidence type="ECO:0008006" key="3">
    <source>
        <dbReference type="Google" id="ProtNLM"/>
    </source>
</evidence>
<evidence type="ECO:0000313" key="1">
    <source>
        <dbReference type="EMBL" id="PLP96918.1"/>
    </source>
</evidence>
<gene>
    <name evidence="1" type="ORF">CYJ10_29180</name>
</gene>
<organism evidence="1 2">
    <name type="scientific">Cupriavidus pauculus</name>
    <dbReference type="NCBI Taxonomy" id="82633"/>
    <lineage>
        <taxon>Bacteria</taxon>
        <taxon>Pseudomonadati</taxon>
        <taxon>Pseudomonadota</taxon>
        <taxon>Betaproteobacteria</taxon>
        <taxon>Burkholderiales</taxon>
        <taxon>Burkholderiaceae</taxon>
        <taxon>Cupriavidus</taxon>
    </lineage>
</organism>
<dbReference type="Proteomes" id="UP000234341">
    <property type="component" value="Unassembled WGS sequence"/>
</dbReference>
<dbReference type="RefSeq" id="WP_101684926.1">
    <property type="nucleotide sequence ID" value="NZ_PJRP01000021.1"/>
</dbReference>